<dbReference type="Pfam" id="PF00651">
    <property type="entry name" value="BTB"/>
    <property type="match status" value="1"/>
</dbReference>
<protein>
    <recommendedName>
        <fullName evidence="9">NPH3 domain-containing protein</fullName>
    </recommendedName>
</protein>
<feature type="region of interest" description="Disordered" evidence="3">
    <location>
        <begin position="975"/>
        <end position="999"/>
    </location>
</feature>
<evidence type="ECO:0000313" key="7">
    <source>
        <dbReference type="EnsemblPlants" id="Pp3c4_9940V3.1"/>
    </source>
</evidence>
<dbReference type="InterPro" id="IPR043454">
    <property type="entry name" value="NPH3/RPT2-like"/>
</dbReference>
<dbReference type="PaxDb" id="3218-PP1S190_58V6.1"/>
<gene>
    <name evidence="7" type="primary">LOC112281921</name>
    <name evidence="6" type="ORF">PHYPA_005995</name>
</gene>
<dbReference type="GO" id="GO:0016567">
    <property type="term" value="P:protein ubiquitination"/>
    <property type="evidence" value="ECO:0007669"/>
    <property type="project" value="UniProtKB-UniPathway"/>
</dbReference>
<dbReference type="OrthoDB" id="1980224at2759"/>
<proteinExistence type="predicted"/>
<dbReference type="UniPathway" id="UPA00143"/>
<keyword evidence="2" id="KW-0833">Ubl conjugation pathway</keyword>
<dbReference type="PROSITE" id="PS51649">
    <property type="entry name" value="NPH3"/>
    <property type="match status" value="1"/>
</dbReference>
<organism evidence="6">
    <name type="scientific">Physcomitrium patens</name>
    <name type="common">Spreading-leaved earth moss</name>
    <name type="synonym">Physcomitrella patens</name>
    <dbReference type="NCBI Taxonomy" id="3218"/>
    <lineage>
        <taxon>Eukaryota</taxon>
        <taxon>Viridiplantae</taxon>
        <taxon>Streptophyta</taxon>
        <taxon>Embryophyta</taxon>
        <taxon>Bryophyta</taxon>
        <taxon>Bryophytina</taxon>
        <taxon>Bryopsida</taxon>
        <taxon>Funariidae</taxon>
        <taxon>Funariales</taxon>
        <taxon>Funariaceae</taxon>
        <taxon>Physcomitrium</taxon>
    </lineage>
</organism>
<feature type="region of interest" description="Disordered" evidence="3">
    <location>
        <begin position="448"/>
        <end position="536"/>
    </location>
</feature>
<dbReference type="AlphaFoldDB" id="A0A2K1KMU9"/>
<feature type="region of interest" description="Disordered" evidence="3">
    <location>
        <begin position="862"/>
        <end position="916"/>
    </location>
</feature>
<dbReference type="Gramene" id="Pp3c4_9940V3.2">
    <property type="protein sequence ID" value="Pp3c4_9940V3.2"/>
    <property type="gene ID" value="Pp3c4_9940"/>
</dbReference>
<feature type="domain" description="BTB" evidence="4">
    <location>
        <begin position="78"/>
        <end position="150"/>
    </location>
</feature>
<dbReference type="PROSITE" id="PS50097">
    <property type="entry name" value="BTB"/>
    <property type="match status" value="1"/>
</dbReference>
<reference evidence="6 8" key="2">
    <citation type="journal article" date="2018" name="Plant J.">
        <title>The Physcomitrella patens chromosome-scale assembly reveals moss genome structure and evolution.</title>
        <authorList>
            <person name="Lang D."/>
            <person name="Ullrich K.K."/>
            <person name="Murat F."/>
            <person name="Fuchs J."/>
            <person name="Jenkins J."/>
            <person name="Haas F.B."/>
            <person name="Piednoel M."/>
            <person name="Gundlach H."/>
            <person name="Van Bel M."/>
            <person name="Meyberg R."/>
            <person name="Vives C."/>
            <person name="Morata J."/>
            <person name="Symeonidi A."/>
            <person name="Hiss M."/>
            <person name="Muchero W."/>
            <person name="Kamisugi Y."/>
            <person name="Saleh O."/>
            <person name="Blanc G."/>
            <person name="Decker E.L."/>
            <person name="van Gessel N."/>
            <person name="Grimwood J."/>
            <person name="Hayes R.D."/>
            <person name="Graham S.W."/>
            <person name="Gunter L.E."/>
            <person name="McDaniel S.F."/>
            <person name="Hoernstein S.N.W."/>
            <person name="Larsson A."/>
            <person name="Li F.W."/>
            <person name="Perroud P.F."/>
            <person name="Phillips J."/>
            <person name="Ranjan P."/>
            <person name="Rokshar D.S."/>
            <person name="Rothfels C.J."/>
            <person name="Schneider L."/>
            <person name="Shu S."/>
            <person name="Stevenson D.W."/>
            <person name="Thummler F."/>
            <person name="Tillich M."/>
            <person name="Villarreal Aguilar J.C."/>
            <person name="Widiez T."/>
            <person name="Wong G.K."/>
            <person name="Wymore A."/>
            <person name="Zhang Y."/>
            <person name="Zimmer A.D."/>
            <person name="Quatrano R.S."/>
            <person name="Mayer K.F.X."/>
            <person name="Goodstein D."/>
            <person name="Casacuberta J.M."/>
            <person name="Vandepoele K."/>
            <person name="Reski R."/>
            <person name="Cuming A.C."/>
            <person name="Tuskan G.A."/>
            <person name="Maumus F."/>
            <person name="Salse J."/>
            <person name="Schmutz J."/>
            <person name="Rensing S.A."/>
        </authorList>
    </citation>
    <scope>NUCLEOTIDE SEQUENCE [LARGE SCALE GENOMIC DNA]</scope>
    <source>
        <strain evidence="7 8">cv. Gransden 2004</strain>
    </source>
</reference>
<accession>A0A2K1KMU9</accession>
<feature type="compositionally biased region" description="Basic and acidic residues" evidence="3">
    <location>
        <begin position="1176"/>
        <end position="1185"/>
    </location>
</feature>
<feature type="region of interest" description="Disordered" evidence="3">
    <location>
        <begin position="1016"/>
        <end position="1230"/>
    </location>
</feature>
<keyword evidence="8" id="KW-1185">Reference proteome</keyword>
<feature type="compositionally biased region" description="Basic residues" evidence="3">
    <location>
        <begin position="1186"/>
        <end position="1210"/>
    </location>
</feature>
<dbReference type="EnsemblPlants" id="Pp3c4_9940V3.1">
    <property type="protein sequence ID" value="Pp3c4_9940V3.1"/>
    <property type="gene ID" value="Pp3c4_9940"/>
</dbReference>
<dbReference type="SUPFAM" id="SSF54695">
    <property type="entry name" value="POZ domain"/>
    <property type="match status" value="1"/>
</dbReference>
<feature type="compositionally biased region" description="Basic and acidic residues" evidence="3">
    <location>
        <begin position="1145"/>
        <end position="1160"/>
    </location>
</feature>
<evidence type="ECO:0000256" key="3">
    <source>
        <dbReference type="SAM" id="MobiDB-lite"/>
    </source>
</evidence>
<dbReference type="Pfam" id="PF03000">
    <property type="entry name" value="NPH3"/>
    <property type="match status" value="2"/>
</dbReference>
<dbReference type="Proteomes" id="UP000006727">
    <property type="component" value="Chromosome 4"/>
</dbReference>
<comment type="pathway">
    <text evidence="1">Protein modification; protein ubiquitination.</text>
</comment>
<dbReference type="Gramene" id="Pp3c4_9940V3.1">
    <property type="protein sequence ID" value="Pp3c4_9940V3.1"/>
    <property type="gene ID" value="Pp3c4_9940"/>
</dbReference>
<feature type="region of interest" description="Disordered" evidence="3">
    <location>
        <begin position="695"/>
        <end position="725"/>
    </location>
</feature>
<dbReference type="InterPro" id="IPR000210">
    <property type="entry name" value="BTB/POZ_dom"/>
</dbReference>
<evidence type="ECO:0000259" key="4">
    <source>
        <dbReference type="PROSITE" id="PS50097"/>
    </source>
</evidence>
<feature type="compositionally biased region" description="Polar residues" evidence="3">
    <location>
        <begin position="12"/>
        <end position="29"/>
    </location>
</feature>
<name>A0A2K1KMU9_PHYPA</name>
<feature type="compositionally biased region" description="Basic residues" evidence="3">
    <location>
        <begin position="1080"/>
        <end position="1091"/>
    </location>
</feature>
<dbReference type="GeneID" id="112281921"/>
<feature type="compositionally biased region" description="Basic and acidic residues" evidence="3">
    <location>
        <begin position="1053"/>
        <end position="1079"/>
    </location>
</feature>
<dbReference type="InterPro" id="IPR027356">
    <property type="entry name" value="NPH3_dom"/>
</dbReference>
<evidence type="ECO:0000259" key="5">
    <source>
        <dbReference type="PROSITE" id="PS51649"/>
    </source>
</evidence>
<sequence>MIRESRELAMPPSQSRSSKSAEDSNSGGRASSASAKYIDIDIDNDMVVKALIEKRSSHSRNGRQAPPVGVVHTWGGATDLHINLQIEVGDRNFLLHKFPLLSRSGKLNRLVFESRDTEKDRIALSDIPGGAEAFELIASFLYGGRLELNPSNVATVRCAAEYLEMLDNVGDGNLVTKTENYMNYVVMGSWRDSIAVLKTCSSLKPWADDLEIVRRCSESIAWKCSTDPQGTRWSFNTKAGAREAPRDWWFDDVCSLDIDTFSKVIHGVILKGMNQALVGAAIEYYAEKWLQLTKGSDMSTTLKRKEELQASFMAFTGFNQDIIAKDAKQAQTKNRAIVQGIVNLIPSQPDSTSVKFLLKLLRVACLVNAGSFCRTDLAKRIGSQLEKVSLDDLLIPACGESTYDVDIVQQIVEFYLQDQSYGNSPPFSPRSVFGTTSTTSLSSSLRSLSSVSTSDSSGSSVTTEISTSSRSISGSSASDSSSVRTSDTGSSTNGTSSSLSSRRSSLSFVSSSSETSSTSTRSDHSRTSSIASSETSSSALSSDESVKLEKKFYVTEGPTGRRFQLPLTTMNFKVAQLLETYLEEVAKDSSIPLGRFISLADLVAEFPRDSDDALYKAIDTFLRSHPTLTELERKKLCRVIDTGNLSLAASVHAASNERLPLRVIVQVLFSEQIKLRNAMTGNDVVNDKELDNGLSSFSSTTSRTESSIDPTSSTNSSSSVPTKSRCNSISSASGLNLGIASPSVASTVSSQLLGGLSIKETLRFVLAEVESLRKSILDIETVKSRLNVIDALRMDMENLSLRFHEMSHDYTGMTQQVEELTRGSKSKSGWSSGWKKVTKSFQSKDHHDNTVKAVAEQHKIEPPLLPRIKVSEPTDGSGLPALKTSKSDALLSKTPRADTTLLSKTSGADPLSAPKTPKAADLKLQLPKTPISDSKPTTGVVTPSVPVKIEVIETLPQKHLSKVAPETLKEEAPLVPTTRPEKDVAPETNCTRDGSYEDRRKEECAITIHRRRMSRSLSLDHVHPRRRNKELDSVSVTSTSSHTTTSTTISSHSDYRHRQYRDYSEDRHDKIAGHRDSSLNRHRSRHHKSSVHRSEQSSGHGRHGRRDGSEEHSRRNNHHSPEHSHRKHRQKEGPGHYYVGQNGHNHKDQHSVDSHPRQSSKDAPSPSPVHHSSHPRYKETPDNRSSHRRSHRKESSKHSSQHHRHRRHRPKEVFTDSDSSTDSGTRRRHR</sequence>
<feature type="compositionally biased region" description="Low complexity" evidence="3">
    <location>
        <begin position="1033"/>
        <end position="1052"/>
    </location>
</feature>
<dbReference type="RefSeq" id="XP_024374724.1">
    <property type="nucleotide sequence ID" value="XM_024518956.2"/>
</dbReference>
<dbReference type="KEGG" id="ppp:112281921"/>
<evidence type="ECO:0008006" key="9">
    <source>
        <dbReference type="Google" id="ProtNLM"/>
    </source>
</evidence>
<feature type="compositionally biased region" description="Low complexity" evidence="3">
    <location>
        <begin position="695"/>
        <end position="724"/>
    </location>
</feature>
<dbReference type="PANTHER" id="PTHR32370">
    <property type="entry name" value="OS12G0117600 PROTEIN"/>
    <property type="match status" value="1"/>
</dbReference>
<dbReference type="Gene3D" id="3.30.710.10">
    <property type="entry name" value="Potassium Channel Kv1.1, Chain A"/>
    <property type="match status" value="1"/>
</dbReference>
<feature type="region of interest" description="Disordered" evidence="3">
    <location>
        <begin position="1"/>
        <end position="32"/>
    </location>
</feature>
<evidence type="ECO:0000256" key="2">
    <source>
        <dbReference type="ARBA" id="ARBA00022786"/>
    </source>
</evidence>
<evidence type="ECO:0000313" key="8">
    <source>
        <dbReference type="Proteomes" id="UP000006727"/>
    </source>
</evidence>
<reference evidence="6 8" key="1">
    <citation type="journal article" date="2008" name="Science">
        <title>The Physcomitrella genome reveals evolutionary insights into the conquest of land by plants.</title>
        <authorList>
            <person name="Rensing S."/>
            <person name="Lang D."/>
            <person name="Zimmer A."/>
            <person name="Terry A."/>
            <person name="Salamov A."/>
            <person name="Shapiro H."/>
            <person name="Nishiyama T."/>
            <person name="Perroud P.-F."/>
            <person name="Lindquist E."/>
            <person name="Kamisugi Y."/>
            <person name="Tanahashi T."/>
            <person name="Sakakibara K."/>
            <person name="Fujita T."/>
            <person name="Oishi K."/>
            <person name="Shin-I T."/>
            <person name="Kuroki Y."/>
            <person name="Toyoda A."/>
            <person name="Suzuki Y."/>
            <person name="Hashimoto A."/>
            <person name="Yamaguchi K."/>
            <person name="Sugano A."/>
            <person name="Kohara Y."/>
            <person name="Fujiyama A."/>
            <person name="Anterola A."/>
            <person name="Aoki S."/>
            <person name="Ashton N."/>
            <person name="Barbazuk W.B."/>
            <person name="Barker E."/>
            <person name="Bennetzen J."/>
            <person name="Bezanilla M."/>
            <person name="Blankenship R."/>
            <person name="Cho S.H."/>
            <person name="Dutcher S."/>
            <person name="Estelle M."/>
            <person name="Fawcett J.A."/>
            <person name="Gundlach H."/>
            <person name="Hanada K."/>
            <person name="Heyl A."/>
            <person name="Hicks K.A."/>
            <person name="Hugh J."/>
            <person name="Lohr M."/>
            <person name="Mayer K."/>
            <person name="Melkozernov A."/>
            <person name="Murata T."/>
            <person name="Nelson D."/>
            <person name="Pils B."/>
            <person name="Prigge M."/>
            <person name="Reiss B."/>
            <person name="Renner T."/>
            <person name="Rombauts S."/>
            <person name="Rushton P."/>
            <person name="Sanderfoot A."/>
            <person name="Schween G."/>
            <person name="Shiu S.-H."/>
            <person name="Stueber K."/>
            <person name="Theodoulou F.L."/>
            <person name="Tu H."/>
            <person name="Van de Peer Y."/>
            <person name="Verrier P.J."/>
            <person name="Waters E."/>
            <person name="Wood A."/>
            <person name="Yang L."/>
            <person name="Cove D."/>
            <person name="Cuming A."/>
            <person name="Hasebe M."/>
            <person name="Lucas S."/>
            <person name="Mishler D.B."/>
            <person name="Reski R."/>
            <person name="Grigoriev I."/>
            <person name="Quatrano R.S."/>
            <person name="Boore J.L."/>
        </authorList>
    </citation>
    <scope>NUCLEOTIDE SEQUENCE [LARGE SCALE GENOMIC DNA]</scope>
    <source>
        <strain evidence="7 8">cv. Gransden 2004</strain>
    </source>
</reference>
<feature type="compositionally biased region" description="Basic and acidic residues" evidence="3">
    <location>
        <begin position="1106"/>
        <end position="1123"/>
    </location>
</feature>
<evidence type="ECO:0000256" key="1">
    <source>
        <dbReference type="ARBA" id="ARBA00004906"/>
    </source>
</evidence>
<dbReference type="InterPro" id="IPR011333">
    <property type="entry name" value="SKP1/BTB/POZ_sf"/>
</dbReference>
<feature type="domain" description="NPH3" evidence="5">
    <location>
        <begin position="247"/>
        <end position="674"/>
    </location>
</feature>
<evidence type="ECO:0000313" key="6">
    <source>
        <dbReference type="EMBL" id="PNR55102.1"/>
    </source>
</evidence>
<feature type="compositionally biased region" description="Low complexity" evidence="3">
    <location>
        <begin position="448"/>
        <end position="520"/>
    </location>
</feature>
<dbReference type="EnsemblPlants" id="Pp3c4_9940V3.2">
    <property type="protein sequence ID" value="Pp3c4_9940V3.2"/>
    <property type="gene ID" value="Pp3c4_9940"/>
</dbReference>
<dbReference type="EMBL" id="ABEU02000004">
    <property type="protein sequence ID" value="PNR55102.1"/>
    <property type="molecule type" value="Genomic_DNA"/>
</dbReference>
<reference evidence="7" key="3">
    <citation type="submission" date="2020-12" db="UniProtKB">
        <authorList>
            <consortium name="EnsemblPlants"/>
        </authorList>
    </citation>
    <scope>IDENTIFICATION</scope>
</reference>
<feature type="compositionally biased region" description="Low complexity" evidence="3">
    <location>
        <begin position="527"/>
        <end position="536"/>
    </location>
</feature>